<keyword evidence="6" id="KW-0479">Metal-binding</keyword>
<dbReference type="PRINTS" id="PR01550">
    <property type="entry name" value="TOP6AFAMILY"/>
</dbReference>
<comment type="similarity">
    <text evidence="4 12">Belongs to the TOP6A family.</text>
</comment>
<comment type="caution">
    <text evidence="15">The sequence shown here is derived from an EMBL/GenBank/DDBJ whole genome shotgun (WGS) entry which is preliminary data.</text>
</comment>
<dbReference type="GO" id="GO:0000706">
    <property type="term" value="P:meiotic DNA double-strand break processing"/>
    <property type="evidence" value="ECO:0007669"/>
    <property type="project" value="TreeGrafter"/>
</dbReference>
<dbReference type="GO" id="GO:0003918">
    <property type="term" value="F:DNA topoisomerase type II (double strand cut, ATP-hydrolyzing) activity"/>
    <property type="evidence" value="ECO:0007669"/>
    <property type="project" value="UniProtKB-UniRule"/>
</dbReference>
<gene>
    <name evidence="15" type="ORF">HPP92_018596</name>
</gene>
<keyword evidence="16" id="KW-1185">Reference proteome</keyword>
<keyword evidence="10 12" id="KW-0413">Isomerase</keyword>
<feature type="active site" description="O-(5'-phospho-DNA)-tyrosine intermediate" evidence="12">
    <location>
        <position position="57"/>
    </location>
</feature>
<dbReference type="InterPro" id="IPR034136">
    <property type="entry name" value="TOPRIM_Topo6A/Spo11"/>
</dbReference>
<name>A0A835Q609_VANPL</name>
<dbReference type="PROSITE" id="PS52041">
    <property type="entry name" value="TOPO_IIB"/>
    <property type="match status" value="1"/>
</dbReference>
<feature type="domain" description="Spo11/DNA topoisomerase VI subunit A N-terminal" evidence="13">
    <location>
        <begin position="33"/>
        <end position="89"/>
    </location>
</feature>
<dbReference type="GO" id="GO:0042138">
    <property type="term" value="P:meiotic DNA double-strand break formation"/>
    <property type="evidence" value="ECO:0007669"/>
    <property type="project" value="InterPro"/>
</dbReference>
<evidence type="ECO:0000256" key="6">
    <source>
        <dbReference type="ARBA" id="ARBA00022723"/>
    </source>
</evidence>
<evidence type="ECO:0000256" key="11">
    <source>
        <dbReference type="ARBA" id="ARBA00023242"/>
    </source>
</evidence>
<dbReference type="InterPro" id="IPR036078">
    <property type="entry name" value="Spo11/TopoVI_A_sf"/>
</dbReference>
<evidence type="ECO:0000256" key="8">
    <source>
        <dbReference type="ARBA" id="ARBA00023029"/>
    </source>
</evidence>
<dbReference type="Pfam" id="PF04406">
    <property type="entry name" value="TP6A_N"/>
    <property type="match status" value="1"/>
</dbReference>
<protein>
    <recommendedName>
        <fullName evidence="5">DNA topoisomerase (ATP-hydrolyzing)</fullName>
        <ecNumber evidence="5">5.6.2.2</ecNumber>
    </recommendedName>
</protein>
<comment type="catalytic activity">
    <reaction evidence="1 12">
        <text>ATP-dependent breakage, passage and rejoining of double-stranded DNA.</text>
        <dbReference type="EC" id="5.6.2.2"/>
    </reaction>
</comment>
<dbReference type="InterPro" id="IPR002815">
    <property type="entry name" value="Spo11/TopoVI_A"/>
</dbReference>
<evidence type="ECO:0000256" key="2">
    <source>
        <dbReference type="ARBA" id="ARBA00001946"/>
    </source>
</evidence>
<dbReference type="EMBL" id="JADCNL010000009">
    <property type="protein sequence ID" value="KAG0467016.1"/>
    <property type="molecule type" value="Genomic_DNA"/>
</dbReference>
<dbReference type="Pfam" id="PF21180">
    <property type="entry name" value="TOP6A-Spo11_Toprim"/>
    <property type="match status" value="1"/>
</dbReference>
<keyword evidence="9 12" id="KW-0238">DNA-binding</keyword>
<evidence type="ECO:0000256" key="3">
    <source>
        <dbReference type="ARBA" id="ARBA00004123"/>
    </source>
</evidence>
<dbReference type="GO" id="GO:0007131">
    <property type="term" value="P:reciprocal meiotic recombination"/>
    <property type="evidence" value="ECO:0007669"/>
    <property type="project" value="TreeGrafter"/>
</dbReference>
<dbReference type="InterPro" id="IPR013049">
    <property type="entry name" value="Spo11/TopoVI_A_N"/>
</dbReference>
<dbReference type="InterPro" id="IPR013048">
    <property type="entry name" value="Meiotic_Spo11"/>
</dbReference>
<keyword evidence="8 12" id="KW-0799">Topoisomerase</keyword>
<organism evidence="15 16">
    <name type="scientific">Vanilla planifolia</name>
    <name type="common">Vanilla</name>
    <dbReference type="NCBI Taxonomy" id="51239"/>
    <lineage>
        <taxon>Eukaryota</taxon>
        <taxon>Viridiplantae</taxon>
        <taxon>Streptophyta</taxon>
        <taxon>Embryophyta</taxon>
        <taxon>Tracheophyta</taxon>
        <taxon>Spermatophyta</taxon>
        <taxon>Magnoliopsida</taxon>
        <taxon>Liliopsida</taxon>
        <taxon>Asparagales</taxon>
        <taxon>Orchidaceae</taxon>
        <taxon>Vanilloideae</taxon>
        <taxon>Vanilleae</taxon>
        <taxon>Vanilla</taxon>
    </lineage>
</organism>
<dbReference type="PRINTS" id="PR01551">
    <property type="entry name" value="SPO11HOMOLOG"/>
</dbReference>
<dbReference type="GO" id="GO:0005524">
    <property type="term" value="F:ATP binding"/>
    <property type="evidence" value="ECO:0007669"/>
    <property type="project" value="InterPro"/>
</dbReference>
<reference evidence="15 16" key="1">
    <citation type="journal article" date="2020" name="Nat. Food">
        <title>A phased Vanilla planifolia genome enables genetic improvement of flavour and production.</title>
        <authorList>
            <person name="Hasing T."/>
            <person name="Tang H."/>
            <person name="Brym M."/>
            <person name="Khazi F."/>
            <person name="Huang T."/>
            <person name="Chambers A.H."/>
        </authorList>
    </citation>
    <scope>NUCLEOTIDE SEQUENCE [LARGE SCALE GENOMIC DNA]</scope>
    <source>
        <tissue evidence="15">Leaf</tissue>
    </source>
</reference>
<dbReference type="Gene3D" id="3.40.1360.10">
    <property type="match status" value="1"/>
</dbReference>
<dbReference type="SUPFAM" id="SSF56726">
    <property type="entry name" value="DNA topoisomerase IV, alpha subunit"/>
    <property type="match status" value="1"/>
</dbReference>
<evidence type="ECO:0000256" key="5">
    <source>
        <dbReference type="ARBA" id="ARBA00012895"/>
    </source>
</evidence>
<keyword evidence="11" id="KW-0539">Nucleus</keyword>
<dbReference type="CDD" id="cd00223">
    <property type="entry name" value="TOPRIM_TopoIIB_SPO"/>
    <property type="match status" value="1"/>
</dbReference>
<evidence type="ECO:0000259" key="13">
    <source>
        <dbReference type="Pfam" id="PF04406"/>
    </source>
</evidence>
<evidence type="ECO:0000256" key="1">
    <source>
        <dbReference type="ARBA" id="ARBA00000185"/>
    </source>
</evidence>
<evidence type="ECO:0000313" key="15">
    <source>
        <dbReference type="EMBL" id="KAG0467016.1"/>
    </source>
</evidence>
<dbReference type="GO" id="GO:0046872">
    <property type="term" value="F:metal ion binding"/>
    <property type="evidence" value="ECO:0007669"/>
    <property type="project" value="UniProtKB-KW"/>
</dbReference>
<evidence type="ECO:0000256" key="4">
    <source>
        <dbReference type="ARBA" id="ARBA00006559"/>
    </source>
</evidence>
<feature type="domain" description="Topoisomerase 6 subunit A/Spo11 TOPRIM" evidence="14">
    <location>
        <begin position="138"/>
        <end position="271"/>
    </location>
</feature>
<dbReference type="OrthoDB" id="418595at2759"/>
<evidence type="ECO:0000256" key="7">
    <source>
        <dbReference type="ARBA" id="ARBA00022842"/>
    </source>
</evidence>
<evidence type="ECO:0000259" key="14">
    <source>
        <dbReference type="Pfam" id="PF21180"/>
    </source>
</evidence>
<dbReference type="Gene3D" id="1.10.10.10">
    <property type="entry name" value="Winged helix-like DNA-binding domain superfamily/Winged helix DNA-binding domain"/>
    <property type="match status" value="1"/>
</dbReference>
<evidence type="ECO:0000256" key="12">
    <source>
        <dbReference type="PROSITE-ProRule" id="PRU01385"/>
    </source>
</evidence>
<evidence type="ECO:0000256" key="9">
    <source>
        <dbReference type="ARBA" id="ARBA00023125"/>
    </source>
</evidence>
<keyword evidence="7" id="KW-0460">Magnesium</keyword>
<dbReference type="InterPro" id="IPR036388">
    <property type="entry name" value="WH-like_DNA-bd_sf"/>
</dbReference>
<comment type="cofactor">
    <cofactor evidence="2">
        <name>Mg(2+)</name>
        <dbReference type="ChEBI" id="CHEBI:18420"/>
    </cofactor>
</comment>
<sequence length="281" mass="31951">MVRLVALGGEELMTGKDLVLCSSDILHKINGIILKVLLIVQKLHQEHKHVSKRDIYYMEPSLFIDQGCVDQAIRGVCMILKCSRHHLNIVPAGRGLVMGWLRFVESGRTISCIKSPNTAYSIPACVEEVEVIESVAQYILVVEKETVLQRLANDNFCKTNLCILITGRGYPDVTTRRFLRLLMDQLHIPAYCLVDYDPHGFDILSNYRFGSMQMAYDAKLMRVPEIRWLGVFHSDLAKYQPLDRCLLSLTSEEKKKAESMLLRCNLQQEAPRGGHLLLCAF</sequence>
<dbReference type="EC" id="5.6.2.2" evidence="5"/>
<dbReference type="AlphaFoldDB" id="A0A835Q609"/>
<evidence type="ECO:0000313" key="16">
    <source>
        <dbReference type="Proteomes" id="UP000636800"/>
    </source>
</evidence>
<evidence type="ECO:0000256" key="10">
    <source>
        <dbReference type="ARBA" id="ARBA00023235"/>
    </source>
</evidence>
<proteinExistence type="inferred from homology"/>
<accession>A0A835Q609</accession>
<dbReference type="PANTHER" id="PTHR10848">
    <property type="entry name" value="MEIOTIC RECOMBINATION PROTEIN SPO11"/>
    <property type="match status" value="1"/>
</dbReference>
<dbReference type="PANTHER" id="PTHR10848:SF3">
    <property type="entry name" value="MEIOTIC RECOMBINATION PROTEIN SPO11-1"/>
    <property type="match status" value="1"/>
</dbReference>
<dbReference type="GO" id="GO:0003677">
    <property type="term" value="F:DNA binding"/>
    <property type="evidence" value="ECO:0007669"/>
    <property type="project" value="UniProtKB-UniRule"/>
</dbReference>
<comment type="subcellular location">
    <subcellularLocation>
        <location evidence="3">Nucleus</location>
    </subcellularLocation>
</comment>
<dbReference type="Proteomes" id="UP000636800">
    <property type="component" value="Unassembled WGS sequence"/>
</dbReference>
<dbReference type="GO" id="GO:0000228">
    <property type="term" value="C:nuclear chromosome"/>
    <property type="evidence" value="ECO:0007669"/>
    <property type="project" value="TreeGrafter"/>
</dbReference>